<dbReference type="AlphaFoldDB" id="A0A2M9BE06"/>
<evidence type="ECO:0000256" key="2">
    <source>
        <dbReference type="ARBA" id="ARBA00022630"/>
    </source>
</evidence>
<comment type="cofactor">
    <cofactor evidence="1">
        <name>FAD</name>
        <dbReference type="ChEBI" id="CHEBI:57692"/>
    </cofactor>
</comment>
<evidence type="ECO:0000256" key="3">
    <source>
        <dbReference type="ARBA" id="ARBA00022714"/>
    </source>
</evidence>
<dbReference type="PROSITE" id="PS51085">
    <property type="entry name" value="2FE2S_FER_2"/>
    <property type="match status" value="1"/>
</dbReference>
<keyword evidence="5" id="KW-0274">FAD</keyword>
<dbReference type="InterPro" id="IPR008333">
    <property type="entry name" value="Cbr1-like_FAD-bd_dom"/>
</dbReference>
<dbReference type="GO" id="GO:0051537">
    <property type="term" value="F:2 iron, 2 sulfur cluster binding"/>
    <property type="evidence" value="ECO:0007669"/>
    <property type="project" value="UniProtKB-KW"/>
</dbReference>
<dbReference type="PANTHER" id="PTHR47354">
    <property type="entry name" value="NADH OXIDOREDUCTASE HCR"/>
    <property type="match status" value="1"/>
</dbReference>
<dbReference type="InterPro" id="IPR017938">
    <property type="entry name" value="Riboflavin_synthase-like_b-brl"/>
</dbReference>
<dbReference type="PRINTS" id="PR00410">
    <property type="entry name" value="PHEHYDRXLASE"/>
</dbReference>
<dbReference type="Proteomes" id="UP000230842">
    <property type="component" value="Unassembled WGS sequence"/>
</dbReference>
<dbReference type="InterPro" id="IPR017927">
    <property type="entry name" value="FAD-bd_FR_type"/>
</dbReference>
<dbReference type="SUPFAM" id="SSF52343">
    <property type="entry name" value="Ferredoxin reductase-like, C-terminal NADP-linked domain"/>
    <property type="match status" value="1"/>
</dbReference>
<dbReference type="SUPFAM" id="SSF54292">
    <property type="entry name" value="2Fe-2S ferredoxin-like"/>
    <property type="match status" value="1"/>
</dbReference>
<evidence type="ECO:0000256" key="1">
    <source>
        <dbReference type="ARBA" id="ARBA00001974"/>
    </source>
</evidence>
<name>A0A2M9BE06_9ACTN</name>
<proteinExistence type="predicted"/>
<dbReference type="InterPro" id="IPR036010">
    <property type="entry name" value="2Fe-2S_ferredoxin-like_sf"/>
</dbReference>
<evidence type="ECO:0000259" key="9">
    <source>
        <dbReference type="PROSITE" id="PS51085"/>
    </source>
</evidence>
<dbReference type="InterPro" id="IPR050415">
    <property type="entry name" value="MRET"/>
</dbReference>
<dbReference type="RefSeq" id="WP_245857517.1">
    <property type="nucleotide sequence ID" value="NZ_PGEZ01000001.1"/>
</dbReference>
<protein>
    <submittedName>
        <fullName evidence="11">Ferredoxin-NADP reductase</fullName>
    </submittedName>
</protein>
<dbReference type="Pfam" id="PF00175">
    <property type="entry name" value="NAD_binding_1"/>
    <property type="match status" value="1"/>
</dbReference>
<dbReference type="GO" id="GO:0016491">
    <property type="term" value="F:oxidoreductase activity"/>
    <property type="evidence" value="ECO:0007669"/>
    <property type="project" value="UniProtKB-KW"/>
</dbReference>
<dbReference type="PROSITE" id="PS51384">
    <property type="entry name" value="FAD_FR"/>
    <property type="match status" value="1"/>
</dbReference>
<dbReference type="CDD" id="cd06215">
    <property type="entry name" value="FNR_iron_sulfur_binding_1"/>
    <property type="match status" value="1"/>
</dbReference>
<evidence type="ECO:0000259" key="10">
    <source>
        <dbReference type="PROSITE" id="PS51384"/>
    </source>
</evidence>
<gene>
    <name evidence="11" type="ORF">CLV56_0361</name>
</gene>
<keyword evidence="7" id="KW-0408">Iron</keyword>
<dbReference type="SUPFAM" id="SSF63380">
    <property type="entry name" value="Riboflavin synthase domain-like"/>
    <property type="match status" value="1"/>
</dbReference>
<dbReference type="InterPro" id="IPR012675">
    <property type="entry name" value="Beta-grasp_dom_sf"/>
</dbReference>
<feature type="domain" description="2Fe-2S ferredoxin-type" evidence="9">
    <location>
        <begin position="287"/>
        <end position="371"/>
    </location>
</feature>
<reference evidence="11 12" key="1">
    <citation type="submission" date="2017-11" db="EMBL/GenBank/DDBJ databases">
        <title>Genomic Encyclopedia of Archaeal and Bacterial Type Strains, Phase II (KMG-II): From Individual Species to Whole Genera.</title>
        <authorList>
            <person name="Goeker M."/>
        </authorList>
    </citation>
    <scope>NUCLEOTIDE SEQUENCE [LARGE SCALE GENOMIC DNA]</scope>
    <source>
        <strain evidence="11 12">DSM 27763</strain>
    </source>
</reference>
<dbReference type="Pfam" id="PF00970">
    <property type="entry name" value="FAD_binding_6"/>
    <property type="match status" value="1"/>
</dbReference>
<keyword evidence="6" id="KW-0560">Oxidoreductase</keyword>
<comment type="caution">
    <text evidence="11">The sequence shown here is derived from an EMBL/GenBank/DDBJ whole genome shotgun (WGS) entry which is preliminary data.</text>
</comment>
<dbReference type="InterPro" id="IPR006058">
    <property type="entry name" value="2Fe2S_fd_BS"/>
</dbReference>
<organism evidence="11 12">
    <name type="scientific">Mumia flava</name>
    <dbReference type="NCBI Taxonomy" id="1348852"/>
    <lineage>
        <taxon>Bacteria</taxon>
        <taxon>Bacillati</taxon>
        <taxon>Actinomycetota</taxon>
        <taxon>Actinomycetes</taxon>
        <taxon>Propionibacteriales</taxon>
        <taxon>Nocardioidaceae</taxon>
        <taxon>Mumia</taxon>
    </lineage>
</organism>
<dbReference type="InterPro" id="IPR039261">
    <property type="entry name" value="FNR_nucleotide-bd"/>
</dbReference>
<dbReference type="Gene3D" id="3.10.20.30">
    <property type="match status" value="1"/>
</dbReference>
<evidence type="ECO:0000256" key="6">
    <source>
        <dbReference type="ARBA" id="ARBA00023002"/>
    </source>
</evidence>
<dbReference type="InterPro" id="IPR001041">
    <property type="entry name" value="2Fe-2S_ferredoxin-type"/>
</dbReference>
<dbReference type="CDD" id="cd00207">
    <property type="entry name" value="fer2"/>
    <property type="match status" value="1"/>
</dbReference>
<evidence type="ECO:0000256" key="5">
    <source>
        <dbReference type="ARBA" id="ARBA00022827"/>
    </source>
</evidence>
<keyword evidence="4" id="KW-0479">Metal-binding</keyword>
<keyword evidence="12" id="KW-1185">Reference proteome</keyword>
<dbReference type="Gene3D" id="2.40.30.10">
    <property type="entry name" value="Translation factors"/>
    <property type="match status" value="1"/>
</dbReference>
<dbReference type="EMBL" id="PGEZ01000001">
    <property type="protein sequence ID" value="PJJ56157.1"/>
    <property type="molecule type" value="Genomic_DNA"/>
</dbReference>
<dbReference type="Pfam" id="PF00111">
    <property type="entry name" value="Fer2"/>
    <property type="match status" value="1"/>
</dbReference>
<evidence type="ECO:0000313" key="11">
    <source>
        <dbReference type="EMBL" id="PJJ56157.1"/>
    </source>
</evidence>
<dbReference type="PROSITE" id="PS00197">
    <property type="entry name" value="2FE2S_FER_1"/>
    <property type="match status" value="1"/>
</dbReference>
<keyword evidence="8" id="KW-0411">Iron-sulfur</keyword>
<evidence type="ECO:0000313" key="12">
    <source>
        <dbReference type="Proteomes" id="UP000230842"/>
    </source>
</evidence>
<sequence length="371" mass="39578">MTDMLIGPARTAAADRHAADPAAVDPERAGEIDETLVCTGVAQVTHDVRSFTLAPTESRSFAFEAGQYVTVRVDVDGVPLERCYSISSPPSRTGSIEITVKRVLGGPVSTWLHDQVGPGSRLHVAGPYGRFTRAGRSGKELWLSAGSGITPMMAMARELRDRGTGADVVLVHNARTPRDILFRRELEAPPPGLEVAAVCERDADDEAWHSYRGLLTLPMLTAIAPDLLERDVLLCGPPAYMAAVRELLAVAGVDPGRCREERFELGAGAGETPDDGDVPPPSDVRLHSIELRRSGRTITCDAATTILEATASAGVRVPSSCHEGLCGTCKSDLLSGSVDMQHQGGIRPREIREGKILLCCSTPTDDLVIDA</sequence>
<dbReference type="GO" id="GO:0046872">
    <property type="term" value="F:metal ion binding"/>
    <property type="evidence" value="ECO:0007669"/>
    <property type="project" value="UniProtKB-KW"/>
</dbReference>
<accession>A0A2M9BE06</accession>
<dbReference type="PANTHER" id="PTHR47354:SF6">
    <property type="entry name" value="NADH OXIDOREDUCTASE HCR"/>
    <property type="match status" value="1"/>
</dbReference>
<keyword evidence="3" id="KW-0001">2Fe-2S</keyword>
<evidence type="ECO:0000256" key="8">
    <source>
        <dbReference type="ARBA" id="ARBA00023014"/>
    </source>
</evidence>
<dbReference type="Gene3D" id="3.40.50.80">
    <property type="entry name" value="Nucleotide-binding domain of ferredoxin-NADP reductase (FNR) module"/>
    <property type="match status" value="1"/>
</dbReference>
<feature type="domain" description="FAD-binding FR-type" evidence="10">
    <location>
        <begin position="31"/>
        <end position="134"/>
    </location>
</feature>
<evidence type="ECO:0000256" key="4">
    <source>
        <dbReference type="ARBA" id="ARBA00022723"/>
    </source>
</evidence>
<dbReference type="InterPro" id="IPR001433">
    <property type="entry name" value="OxRdtase_FAD/NAD-bd"/>
</dbReference>
<evidence type="ECO:0000256" key="7">
    <source>
        <dbReference type="ARBA" id="ARBA00023004"/>
    </source>
</evidence>
<keyword evidence="2" id="KW-0285">Flavoprotein</keyword>